<dbReference type="AlphaFoldDB" id="A0A2M7G5I1"/>
<dbReference type="InterPro" id="IPR007848">
    <property type="entry name" value="Small_mtfrase_dom"/>
</dbReference>
<dbReference type="InterPro" id="IPR002052">
    <property type="entry name" value="DNA_methylase_N6_adenine_CS"/>
</dbReference>
<dbReference type="PANTHER" id="PTHR47739">
    <property type="entry name" value="TRNA1(VAL) (ADENINE(37)-N6)-METHYLTRANSFERASE"/>
    <property type="match status" value="1"/>
</dbReference>
<protein>
    <submittedName>
        <fullName evidence="2">DNA-binding protein</fullName>
    </submittedName>
</protein>
<evidence type="ECO:0000313" key="3">
    <source>
        <dbReference type="Proteomes" id="UP000231019"/>
    </source>
</evidence>
<reference evidence="2 3" key="1">
    <citation type="submission" date="2017-09" db="EMBL/GenBank/DDBJ databases">
        <title>Depth-based differentiation of microbial function through sediment-hosted aquifers and enrichment of novel symbionts in the deep terrestrial subsurface.</title>
        <authorList>
            <person name="Probst A.J."/>
            <person name="Ladd B."/>
            <person name="Jarett J.K."/>
            <person name="Geller-Mcgrath D.E."/>
            <person name="Sieber C.M."/>
            <person name="Emerson J.B."/>
            <person name="Anantharaman K."/>
            <person name="Thomas B.C."/>
            <person name="Malmstrom R."/>
            <person name="Stieglmeier M."/>
            <person name="Klingl A."/>
            <person name="Woyke T."/>
            <person name="Ryan C.M."/>
            <person name="Banfield J.F."/>
        </authorList>
    </citation>
    <scope>NUCLEOTIDE SEQUENCE [LARGE SCALE GENOMIC DNA]</scope>
    <source>
        <strain evidence="2">CG17_big_fil_post_rev_8_21_14_2_50_48_46</strain>
    </source>
</reference>
<comment type="caution">
    <text evidence="2">The sequence shown here is derived from an EMBL/GenBank/DDBJ whole genome shotgun (WGS) entry which is preliminary data.</text>
</comment>
<accession>A0A2M7G5I1</accession>
<dbReference type="GO" id="GO:0032259">
    <property type="term" value="P:methylation"/>
    <property type="evidence" value="ECO:0007669"/>
    <property type="project" value="InterPro"/>
</dbReference>
<organism evidence="2 3">
    <name type="scientific">bacterium (Candidatus Blackallbacteria) CG17_big_fil_post_rev_8_21_14_2_50_48_46</name>
    <dbReference type="NCBI Taxonomy" id="2014261"/>
    <lineage>
        <taxon>Bacteria</taxon>
        <taxon>Candidatus Blackallbacteria</taxon>
    </lineage>
</organism>
<dbReference type="SUPFAM" id="SSF53335">
    <property type="entry name" value="S-adenosyl-L-methionine-dependent methyltransferases"/>
    <property type="match status" value="1"/>
</dbReference>
<dbReference type="InterPro" id="IPR029063">
    <property type="entry name" value="SAM-dependent_MTases_sf"/>
</dbReference>
<dbReference type="GO" id="GO:0008170">
    <property type="term" value="F:N-methyltransferase activity"/>
    <property type="evidence" value="ECO:0007669"/>
    <property type="project" value="UniProtKB-ARBA"/>
</dbReference>
<dbReference type="Pfam" id="PF05175">
    <property type="entry name" value="MTS"/>
    <property type="match status" value="1"/>
</dbReference>
<dbReference type="GO" id="GO:0003677">
    <property type="term" value="F:DNA binding"/>
    <property type="evidence" value="ECO:0007669"/>
    <property type="project" value="UniProtKB-KW"/>
</dbReference>
<dbReference type="GO" id="GO:0008757">
    <property type="term" value="F:S-adenosylmethionine-dependent methyltransferase activity"/>
    <property type="evidence" value="ECO:0007669"/>
    <property type="project" value="UniProtKB-ARBA"/>
</dbReference>
<keyword evidence="2" id="KW-0238">DNA-binding</keyword>
<dbReference type="PROSITE" id="PS00092">
    <property type="entry name" value="N6_MTASE"/>
    <property type="match status" value="1"/>
</dbReference>
<feature type="domain" description="Methyltransferase small" evidence="1">
    <location>
        <begin position="27"/>
        <end position="157"/>
    </location>
</feature>
<dbReference type="InterPro" id="IPR050210">
    <property type="entry name" value="tRNA_Adenine-N(6)_MTase"/>
</dbReference>
<dbReference type="Proteomes" id="UP000231019">
    <property type="component" value="Unassembled WGS sequence"/>
</dbReference>
<dbReference type="EMBL" id="PFFQ01000034">
    <property type="protein sequence ID" value="PIW16834.1"/>
    <property type="molecule type" value="Genomic_DNA"/>
</dbReference>
<evidence type="ECO:0000313" key="2">
    <source>
        <dbReference type="EMBL" id="PIW16834.1"/>
    </source>
</evidence>
<sequence length="234" mass="26464">MPTDFRLKQFWIRQQNSPIPMGTDALLLGSWVESEQPQHILDIGTGTGILALMQAQKYPQAQIEALEPEPQAAEQAQENFKASAWEERLQLRQLKLQDYRPERAFDLILSNPPYFEPYTLSPEPARARGRSSLDLSWKDILAFAKDGLTPQGQLALILPAETETTVRQAAQAQGFYLNALCRVSGQAGKKPIRILMSWQKMPSWPREQTLSIREGKVHSTAYLDLVKDFFPGSL</sequence>
<dbReference type="PANTHER" id="PTHR47739:SF1">
    <property type="entry name" value="TRNA1(VAL) (ADENINE(37)-N6)-METHYLTRANSFERASE"/>
    <property type="match status" value="1"/>
</dbReference>
<gene>
    <name evidence="2" type="ORF">COW36_11165</name>
</gene>
<proteinExistence type="predicted"/>
<dbReference type="Gene3D" id="3.40.50.150">
    <property type="entry name" value="Vaccinia Virus protein VP39"/>
    <property type="match status" value="1"/>
</dbReference>
<name>A0A2M7G5I1_9BACT</name>
<evidence type="ECO:0000259" key="1">
    <source>
        <dbReference type="Pfam" id="PF05175"/>
    </source>
</evidence>
<dbReference type="CDD" id="cd02440">
    <property type="entry name" value="AdoMet_MTases"/>
    <property type="match status" value="1"/>
</dbReference>